<dbReference type="FunFam" id="3.10.50.30:FF:000001">
    <property type="entry name" value="Transcription elongation factor GreA"/>
    <property type="match status" value="1"/>
</dbReference>
<evidence type="ECO:0000256" key="3">
    <source>
        <dbReference type="ARBA" id="ARBA00023015"/>
    </source>
</evidence>
<keyword evidence="5 8" id="KW-0804">Transcription</keyword>
<comment type="function">
    <text evidence="6 8 9">Necessary for efficient RNA polymerase transcription elongation past template-encoded arresting sites. The arresting sites in DNA have the property of trapping a certain fraction of elongating RNA polymerases that pass through, resulting in locked ternary complexes. Cleavage of the nascent transcript by cleavage factors such as GreA or GreB allows the resumption of elongation from the new 3'terminus. GreA releases sequences of 2 to 3 nucleotides.</text>
</comment>
<evidence type="ECO:0000313" key="13">
    <source>
        <dbReference type="Proteomes" id="UP000191931"/>
    </source>
</evidence>
<sequence length="155" mass="17043">MDQIPITVEGYNALKKELEKLKTVDRPENIRAIEIARAHGDLSENAEFDAAKEKQSFIEGRIGELGYKLASAKIIDPDSVPKDCIRFASRVLLENLDSGEEVRYMLVGQEESDISKGKISVSSPLGMALIGKKPGDEVILQAPGGKRSYEIIDIL</sequence>
<feature type="domain" description="Transcription elongation factor GreA/GreB C-terminal" evidence="10">
    <location>
        <begin position="81"/>
        <end position="154"/>
    </location>
</feature>
<dbReference type="InterPro" id="IPR018151">
    <property type="entry name" value="TF_GreA/GreB_CS"/>
</dbReference>
<dbReference type="PIRSF" id="PIRSF006092">
    <property type="entry name" value="GreA_GreB"/>
    <property type="match status" value="1"/>
</dbReference>
<dbReference type="NCBIfam" id="NF001264">
    <property type="entry name" value="PRK00226.1-5"/>
    <property type="match status" value="1"/>
</dbReference>
<dbReference type="InterPro" id="IPR006359">
    <property type="entry name" value="Tscrpt_elong_fac_GreA"/>
</dbReference>
<protein>
    <recommendedName>
        <fullName evidence="2 8">Transcription elongation factor GreA</fullName>
    </recommendedName>
    <alternativeName>
        <fullName evidence="7 8">Transcript cleavage factor GreA</fullName>
    </alternativeName>
</protein>
<evidence type="ECO:0000256" key="5">
    <source>
        <dbReference type="ARBA" id="ARBA00023163"/>
    </source>
</evidence>
<dbReference type="NCBIfam" id="NF001263">
    <property type="entry name" value="PRK00226.1-4"/>
    <property type="match status" value="1"/>
</dbReference>
<evidence type="ECO:0000313" key="12">
    <source>
        <dbReference type="EMBL" id="SLM32961.1"/>
    </source>
</evidence>
<evidence type="ECO:0000256" key="1">
    <source>
        <dbReference type="ARBA" id="ARBA00008213"/>
    </source>
</evidence>
<dbReference type="Gene3D" id="3.10.50.30">
    <property type="entry name" value="Transcription elongation factor, GreA/GreB, C-terminal domain"/>
    <property type="match status" value="1"/>
</dbReference>
<dbReference type="Proteomes" id="UP000191931">
    <property type="component" value="Unassembled WGS sequence"/>
</dbReference>
<organism evidence="12 13">
    <name type="scientific">Desulfamplus magnetovallimortis</name>
    <dbReference type="NCBI Taxonomy" id="1246637"/>
    <lineage>
        <taxon>Bacteria</taxon>
        <taxon>Pseudomonadati</taxon>
        <taxon>Thermodesulfobacteriota</taxon>
        <taxon>Desulfobacteria</taxon>
        <taxon>Desulfobacterales</taxon>
        <taxon>Desulfobacteraceae</taxon>
        <taxon>Desulfamplus</taxon>
    </lineage>
</organism>
<dbReference type="InterPro" id="IPR036953">
    <property type="entry name" value="GreA/GreB_C_sf"/>
</dbReference>
<dbReference type="PANTHER" id="PTHR30437:SF4">
    <property type="entry name" value="TRANSCRIPTION ELONGATION FACTOR GREA"/>
    <property type="match status" value="1"/>
</dbReference>
<dbReference type="Pfam" id="PF01272">
    <property type="entry name" value="GreA_GreB"/>
    <property type="match status" value="1"/>
</dbReference>
<dbReference type="GO" id="GO:0032784">
    <property type="term" value="P:regulation of DNA-templated transcription elongation"/>
    <property type="evidence" value="ECO:0007669"/>
    <property type="project" value="UniProtKB-UniRule"/>
</dbReference>
<dbReference type="InterPro" id="IPR001437">
    <property type="entry name" value="Tscrpt_elong_fac_GreA/B_C"/>
</dbReference>
<keyword evidence="12" id="KW-0251">Elongation factor</keyword>
<evidence type="ECO:0000256" key="8">
    <source>
        <dbReference type="HAMAP-Rule" id="MF_00105"/>
    </source>
</evidence>
<dbReference type="HAMAP" id="MF_00105">
    <property type="entry name" value="GreA_GreB"/>
    <property type="match status" value="1"/>
</dbReference>
<name>A0A1W1HKE3_9BACT</name>
<dbReference type="InterPro" id="IPR022691">
    <property type="entry name" value="Tscrpt_elong_fac_GreA/B_N"/>
</dbReference>
<dbReference type="RefSeq" id="WP_080802948.1">
    <property type="nucleotide sequence ID" value="NZ_LT828544.1"/>
</dbReference>
<dbReference type="GO" id="GO:0006354">
    <property type="term" value="P:DNA-templated transcription elongation"/>
    <property type="evidence" value="ECO:0007669"/>
    <property type="project" value="TreeGrafter"/>
</dbReference>
<dbReference type="SUPFAM" id="SSF54534">
    <property type="entry name" value="FKBP-like"/>
    <property type="match status" value="1"/>
</dbReference>
<gene>
    <name evidence="8 12" type="primary">greA</name>
    <name evidence="12" type="ORF">MTBBW1_830033</name>
</gene>
<keyword evidence="3 8" id="KW-0805">Transcription regulation</keyword>
<dbReference type="SUPFAM" id="SSF46557">
    <property type="entry name" value="GreA transcript cleavage protein, N-terminal domain"/>
    <property type="match status" value="1"/>
</dbReference>
<dbReference type="PANTHER" id="PTHR30437">
    <property type="entry name" value="TRANSCRIPTION ELONGATION FACTOR GREA"/>
    <property type="match status" value="1"/>
</dbReference>
<dbReference type="InterPro" id="IPR023459">
    <property type="entry name" value="Tscrpt_elong_fac_GreA/B_fam"/>
</dbReference>
<proteinExistence type="inferred from homology"/>
<evidence type="ECO:0000256" key="6">
    <source>
        <dbReference type="ARBA" id="ARBA00024916"/>
    </source>
</evidence>
<evidence type="ECO:0000256" key="9">
    <source>
        <dbReference type="RuleBase" id="RU000556"/>
    </source>
</evidence>
<dbReference type="GO" id="GO:0003677">
    <property type="term" value="F:DNA binding"/>
    <property type="evidence" value="ECO:0007669"/>
    <property type="project" value="UniProtKB-UniRule"/>
</dbReference>
<dbReference type="GO" id="GO:0070063">
    <property type="term" value="F:RNA polymerase binding"/>
    <property type="evidence" value="ECO:0007669"/>
    <property type="project" value="InterPro"/>
</dbReference>
<dbReference type="InterPro" id="IPR028624">
    <property type="entry name" value="Tscrpt_elong_fac_GreA/B"/>
</dbReference>
<dbReference type="FunFam" id="1.10.287.180:FF:000001">
    <property type="entry name" value="Transcription elongation factor GreA"/>
    <property type="match status" value="1"/>
</dbReference>
<dbReference type="InterPro" id="IPR036805">
    <property type="entry name" value="Tscrpt_elong_fac_GreA/B_N_sf"/>
</dbReference>
<evidence type="ECO:0000259" key="11">
    <source>
        <dbReference type="Pfam" id="PF03449"/>
    </source>
</evidence>
<evidence type="ECO:0000256" key="4">
    <source>
        <dbReference type="ARBA" id="ARBA00023125"/>
    </source>
</evidence>
<comment type="similarity">
    <text evidence="1 8 9">Belongs to the GreA/GreB family.</text>
</comment>
<dbReference type="PROSITE" id="PS00830">
    <property type="entry name" value="GREAB_2"/>
    <property type="match status" value="1"/>
</dbReference>
<dbReference type="AlphaFoldDB" id="A0A1W1HKE3"/>
<dbReference type="GO" id="GO:0003746">
    <property type="term" value="F:translation elongation factor activity"/>
    <property type="evidence" value="ECO:0007669"/>
    <property type="project" value="UniProtKB-KW"/>
</dbReference>
<reference evidence="12 13" key="1">
    <citation type="submission" date="2017-03" db="EMBL/GenBank/DDBJ databases">
        <authorList>
            <person name="Afonso C.L."/>
            <person name="Miller P.J."/>
            <person name="Scott M.A."/>
            <person name="Spackman E."/>
            <person name="Goraichik I."/>
            <person name="Dimitrov K.M."/>
            <person name="Suarez D.L."/>
            <person name="Swayne D.E."/>
        </authorList>
    </citation>
    <scope>NUCLEOTIDE SEQUENCE [LARGE SCALE GENOMIC DNA]</scope>
    <source>
        <strain evidence="12">PRJEB14757</strain>
    </source>
</reference>
<evidence type="ECO:0000256" key="2">
    <source>
        <dbReference type="ARBA" id="ARBA00013729"/>
    </source>
</evidence>
<keyword evidence="13" id="KW-1185">Reference proteome</keyword>
<evidence type="ECO:0000259" key="10">
    <source>
        <dbReference type="Pfam" id="PF01272"/>
    </source>
</evidence>
<dbReference type="OrthoDB" id="9808774at2"/>
<dbReference type="NCBIfam" id="TIGR01462">
    <property type="entry name" value="greA"/>
    <property type="match status" value="1"/>
</dbReference>
<dbReference type="Pfam" id="PF03449">
    <property type="entry name" value="GreA_GreB_N"/>
    <property type="match status" value="1"/>
</dbReference>
<keyword evidence="4 8" id="KW-0238">DNA-binding</keyword>
<keyword evidence="12" id="KW-0648">Protein biosynthesis</keyword>
<accession>A0A1W1HKE3</accession>
<dbReference type="EMBL" id="FWEV01000329">
    <property type="protein sequence ID" value="SLM32961.1"/>
    <property type="molecule type" value="Genomic_DNA"/>
</dbReference>
<dbReference type="STRING" id="1246637.MTBBW1_830033"/>
<dbReference type="NCBIfam" id="NF001261">
    <property type="entry name" value="PRK00226.1-2"/>
    <property type="match status" value="1"/>
</dbReference>
<feature type="domain" description="Transcription elongation factor GreA/GreB N-terminal" evidence="11">
    <location>
        <begin position="4"/>
        <end position="74"/>
    </location>
</feature>
<evidence type="ECO:0000256" key="7">
    <source>
        <dbReference type="ARBA" id="ARBA00030776"/>
    </source>
</evidence>
<dbReference type="Gene3D" id="1.10.287.180">
    <property type="entry name" value="Transcription elongation factor, GreA/GreB, N-terminal domain"/>
    <property type="match status" value="1"/>
</dbReference>